<dbReference type="AlphaFoldDB" id="A0A067SNQ2"/>
<evidence type="ECO:0000313" key="1">
    <source>
        <dbReference type="EMBL" id="KDR71672.1"/>
    </source>
</evidence>
<gene>
    <name evidence="1" type="ORF">GALMADRAFT_74628</name>
</gene>
<name>A0A067SNQ2_GALM3</name>
<dbReference type="EMBL" id="KL142391">
    <property type="protein sequence ID" value="KDR71672.1"/>
    <property type="molecule type" value="Genomic_DNA"/>
</dbReference>
<accession>A0A067SNQ2</accession>
<dbReference type="STRING" id="685588.A0A067SNQ2"/>
<evidence type="ECO:0000313" key="2">
    <source>
        <dbReference type="Proteomes" id="UP000027222"/>
    </source>
</evidence>
<organism evidence="1 2">
    <name type="scientific">Galerina marginata (strain CBS 339.88)</name>
    <dbReference type="NCBI Taxonomy" id="685588"/>
    <lineage>
        <taxon>Eukaryota</taxon>
        <taxon>Fungi</taxon>
        <taxon>Dikarya</taxon>
        <taxon>Basidiomycota</taxon>
        <taxon>Agaricomycotina</taxon>
        <taxon>Agaricomycetes</taxon>
        <taxon>Agaricomycetidae</taxon>
        <taxon>Agaricales</taxon>
        <taxon>Agaricineae</taxon>
        <taxon>Strophariaceae</taxon>
        <taxon>Galerina</taxon>
    </lineage>
</organism>
<proteinExistence type="predicted"/>
<protein>
    <submittedName>
        <fullName evidence="1">Uncharacterized protein</fullName>
    </submittedName>
</protein>
<dbReference type="OrthoDB" id="3259294at2759"/>
<dbReference type="Proteomes" id="UP000027222">
    <property type="component" value="Unassembled WGS sequence"/>
</dbReference>
<sequence length="106" mass="12450">MTKVVNLLSAKAEMGAPMICMYLLGNPDHYTNYSFVPFYWQSFVTEARKDLEVSKTEEIQKIALIKKKGKIYGLSPVYDYIYRSPSLENLCLYDWVQCYERKKSKK</sequence>
<feature type="non-terminal residue" evidence="1">
    <location>
        <position position="106"/>
    </location>
</feature>
<dbReference type="HOGENOM" id="CLU_176678_0_0_1"/>
<keyword evidence="2" id="KW-1185">Reference proteome</keyword>
<reference evidence="2" key="1">
    <citation type="journal article" date="2014" name="Proc. Natl. Acad. Sci. U.S.A.">
        <title>Extensive sampling of basidiomycete genomes demonstrates inadequacy of the white-rot/brown-rot paradigm for wood decay fungi.</title>
        <authorList>
            <person name="Riley R."/>
            <person name="Salamov A.A."/>
            <person name="Brown D.W."/>
            <person name="Nagy L.G."/>
            <person name="Floudas D."/>
            <person name="Held B.W."/>
            <person name="Levasseur A."/>
            <person name="Lombard V."/>
            <person name="Morin E."/>
            <person name="Otillar R."/>
            <person name="Lindquist E.A."/>
            <person name="Sun H."/>
            <person name="LaButti K.M."/>
            <person name="Schmutz J."/>
            <person name="Jabbour D."/>
            <person name="Luo H."/>
            <person name="Baker S.E."/>
            <person name="Pisabarro A.G."/>
            <person name="Walton J.D."/>
            <person name="Blanchette R.A."/>
            <person name="Henrissat B."/>
            <person name="Martin F."/>
            <person name="Cullen D."/>
            <person name="Hibbett D.S."/>
            <person name="Grigoriev I.V."/>
        </authorList>
    </citation>
    <scope>NUCLEOTIDE SEQUENCE [LARGE SCALE GENOMIC DNA]</scope>
    <source>
        <strain evidence="2">CBS 339.88</strain>
    </source>
</reference>